<proteinExistence type="predicted"/>
<dbReference type="Gene3D" id="3.30.200.20">
    <property type="entry name" value="Phosphorylase Kinase, domain 1"/>
    <property type="match status" value="1"/>
</dbReference>
<name>A0A6J6LA08_9ZZZZ</name>
<accession>A0A6J6LA08</accession>
<organism evidence="3">
    <name type="scientific">freshwater metagenome</name>
    <dbReference type="NCBI Taxonomy" id="449393"/>
    <lineage>
        <taxon>unclassified sequences</taxon>
        <taxon>metagenomes</taxon>
        <taxon>ecological metagenomes</taxon>
    </lineage>
</organism>
<dbReference type="PANTHER" id="PTHR21310:SF40">
    <property type="entry name" value="AMINOGLYCOSIDE PHOSPHOTRANSFERASE DOMAIN-CONTAINING PROTEIN-RELATED"/>
    <property type="match status" value="1"/>
</dbReference>
<dbReference type="InterPro" id="IPR041726">
    <property type="entry name" value="ACAD10_11_N"/>
</dbReference>
<dbReference type="EMBL" id="CAEZWM010000082">
    <property type="protein sequence ID" value="CAB4657573.1"/>
    <property type="molecule type" value="Genomic_DNA"/>
</dbReference>
<protein>
    <submittedName>
        <fullName evidence="3">Unannotated protein</fullName>
    </submittedName>
</protein>
<dbReference type="PANTHER" id="PTHR21310">
    <property type="entry name" value="AMINOGLYCOSIDE PHOSPHOTRANSFERASE-RELATED-RELATED"/>
    <property type="match status" value="1"/>
</dbReference>
<dbReference type="InterPro" id="IPR002575">
    <property type="entry name" value="Aminoglycoside_PTrfase"/>
</dbReference>
<evidence type="ECO:0000313" key="3">
    <source>
        <dbReference type="EMBL" id="CAB4657573.1"/>
    </source>
</evidence>
<dbReference type="Pfam" id="PF01636">
    <property type="entry name" value="APH"/>
    <property type="match status" value="1"/>
</dbReference>
<dbReference type="AlphaFoldDB" id="A0A6J6LA08"/>
<evidence type="ECO:0000256" key="1">
    <source>
        <dbReference type="SAM" id="MobiDB-lite"/>
    </source>
</evidence>
<feature type="domain" description="Aminoglycoside phosphotransferase" evidence="2">
    <location>
        <begin position="100"/>
        <end position="292"/>
    </location>
</feature>
<dbReference type="CDD" id="cd05154">
    <property type="entry name" value="ACAD10_11_N-like"/>
    <property type="match status" value="1"/>
</dbReference>
<reference evidence="3" key="1">
    <citation type="submission" date="2020-05" db="EMBL/GenBank/DDBJ databases">
        <authorList>
            <person name="Chiriac C."/>
            <person name="Salcher M."/>
            <person name="Ghai R."/>
            <person name="Kavagutti S V."/>
        </authorList>
    </citation>
    <scope>NUCLEOTIDE SEQUENCE</scope>
</reference>
<sequence length="382" mass="43350">MAEEPKITIPDSESFESAPEKSSRNPEALRTQMQAWLATRLSDATDVTVGEITSPGSNGMSSETLLFDASWSDAEGAHNERLVARVEPDSHDTPVFPVYDLEMQFRVITLAGQRTKVRVPRTRWLETDPTLLGGTFFIMDRVDGRVPPDIPPYTMDGWVLEATPKERATIERTTAESIAELHTLNPSNADLAFLEYDVPGDTHLRRHVEHQRQYYKWVQNGRTHRLIDDGFAWLEEHWPEDEGETVVSWGDARIGNVMYDGFKPAAVFDWEMAGLAPRALDVGWMIFIHVFFQEITTSLGLPGLPDFLHRDNVRGYYEAAAGVPLENLEFFEVYAALRHAIVMSRVHERSVGFGQAVWPDDPDEVIYHRAAMQRMLDGTYWG</sequence>
<gene>
    <name evidence="3" type="ORF">UFOPK2242_00770</name>
</gene>
<dbReference type="InterPro" id="IPR051678">
    <property type="entry name" value="AGP_Transferase"/>
</dbReference>
<feature type="region of interest" description="Disordered" evidence="1">
    <location>
        <begin position="1"/>
        <end position="29"/>
    </location>
</feature>
<evidence type="ECO:0000259" key="2">
    <source>
        <dbReference type="Pfam" id="PF01636"/>
    </source>
</evidence>
<dbReference type="SUPFAM" id="SSF56112">
    <property type="entry name" value="Protein kinase-like (PK-like)"/>
    <property type="match status" value="1"/>
</dbReference>
<dbReference type="Gene3D" id="3.90.1200.10">
    <property type="match status" value="1"/>
</dbReference>
<dbReference type="InterPro" id="IPR011009">
    <property type="entry name" value="Kinase-like_dom_sf"/>
</dbReference>